<organism evidence="2 3">
    <name type="scientific">Phaseolus coccineus</name>
    <name type="common">Scarlet runner bean</name>
    <name type="synonym">Phaseolus multiflorus</name>
    <dbReference type="NCBI Taxonomy" id="3886"/>
    <lineage>
        <taxon>Eukaryota</taxon>
        <taxon>Viridiplantae</taxon>
        <taxon>Streptophyta</taxon>
        <taxon>Embryophyta</taxon>
        <taxon>Tracheophyta</taxon>
        <taxon>Spermatophyta</taxon>
        <taxon>Magnoliopsida</taxon>
        <taxon>eudicotyledons</taxon>
        <taxon>Gunneridae</taxon>
        <taxon>Pentapetalae</taxon>
        <taxon>rosids</taxon>
        <taxon>fabids</taxon>
        <taxon>Fabales</taxon>
        <taxon>Fabaceae</taxon>
        <taxon>Papilionoideae</taxon>
        <taxon>50 kb inversion clade</taxon>
        <taxon>NPAAA clade</taxon>
        <taxon>indigoferoid/millettioid clade</taxon>
        <taxon>Phaseoleae</taxon>
        <taxon>Phaseolus</taxon>
    </lineage>
</organism>
<reference evidence="2 3" key="1">
    <citation type="submission" date="2024-01" db="EMBL/GenBank/DDBJ databases">
        <title>The genomes of 5 underutilized Papilionoideae crops provide insights into root nodulation and disease resistanc.</title>
        <authorList>
            <person name="Jiang F."/>
        </authorList>
    </citation>
    <scope>NUCLEOTIDE SEQUENCE [LARGE SCALE GENOMIC DNA]</scope>
    <source>
        <strain evidence="2">JINMINGXINNONG_FW02</strain>
        <tissue evidence="2">Leaves</tissue>
    </source>
</reference>
<dbReference type="Proteomes" id="UP001374584">
    <property type="component" value="Unassembled WGS sequence"/>
</dbReference>
<keyword evidence="1" id="KW-0472">Membrane</keyword>
<proteinExistence type="predicted"/>
<comment type="caution">
    <text evidence="2">The sequence shown here is derived from an EMBL/GenBank/DDBJ whole genome shotgun (WGS) entry which is preliminary data.</text>
</comment>
<keyword evidence="1" id="KW-0812">Transmembrane</keyword>
<feature type="transmembrane region" description="Helical" evidence="1">
    <location>
        <begin position="28"/>
        <end position="50"/>
    </location>
</feature>
<dbReference type="AlphaFoldDB" id="A0AAN9LG53"/>
<keyword evidence="3" id="KW-1185">Reference proteome</keyword>
<dbReference type="EMBL" id="JAYMYR010000010">
    <property type="protein sequence ID" value="KAK7335294.1"/>
    <property type="molecule type" value="Genomic_DNA"/>
</dbReference>
<evidence type="ECO:0000313" key="2">
    <source>
        <dbReference type="EMBL" id="KAK7335294.1"/>
    </source>
</evidence>
<protein>
    <submittedName>
        <fullName evidence="2">Uncharacterized protein</fullName>
    </submittedName>
</protein>
<sequence length="82" mass="9872">MDWLGLPLKELHRLQPNIVWKFQQNCPFFIDIIHFWVLLYLIPLHVGNFLKVYAVHSYLTESSFHWKISAAHFHFIHVTKLS</sequence>
<gene>
    <name evidence="2" type="ORF">VNO80_27072</name>
</gene>
<evidence type="ECO:0000256" key="1">
    <source>
        <dbReference type="SAM" id="Phobius"/>
    </source>
</evidence>
<evidence type="ECO:0000313" key="3">
    <source>
        <dbReference type="Proteomes" id="UP001374584"/>
    </source>
</evidence>
<name>A0AAN9LG53_PHACN</name>
<accession>A0AAN9LG53</accession>
<keyword evidence="1" id="KW-1133">Transmembrane helix</keyword>